<organism evidence="1 2">
    <name type="scientific">Paenibacillus provencensis</name>
    <dbReference type="NCBI Taxonomy" id="441151"/>
    <lineage>
        <taxon>Bacteria</taxon>
        <taxon>Bacillati</taxon>
        <taxon>Bacillota</taxon>
        <taxon>Bacilli</taxon>
        <taxon>Bacillales</taxon>
        <taxon>Paenibacillaceae</taxon>
        <taxon>Paenibacillus</taxon>
    </lineage>
</organism>
<keyword evidence="2" id="KW-1185">Reference proteome</keyword>
<dbReference type="EMBL" id="JBHTKX010000001">
    <property type="protein sequence ID" value="MFD1127916.1"/>
    <property type="molecule type" value="Genomic_DNA"/>
</dbReference>
<dbReference type="Proteomes" id="UP001597169">
    <property type="component" value="Unassembled WGS sequence"/>
</dbReference>
<accession>A0ABW3PU29</accession>
<name>A0ABW3PU29_9BACL</name>
<evidence type="ECO:0000313" key="1">
    <source>
        <dbReference type="EMBL" id="MFD1127916.1"/>
    </source>
</evidence>
<protein>
    <submittedName>
        <fullName evidence="1">Uncharacterized protein</fullName>
    </submittedName>
</protein>
<reference evidence="2" key="1">
    <citation type="journal article" date="2019" name="Int. J. Syst. Evol. Microbiol.">
        <title>The Global Catalogue of Microorganisms (GCM) 10K type strain sequencing project: providing services to taxonomists for standard genome sequencing and annotation.</title>
        <authorList>
            <consortium name="The Broad Institute Genomics Platform"/>
            <consortium name="The Broad Institute Genome Sequencing Center for Infectious Disease"/>
            <person name="Wu L."/>
            <person name="Ma J."/>
        </authorList>
    </citation>
    <scope>NUCLEOTIDE SEQUENCE [LARGE SCALE GENOMIC DNA]</scope>
    <source>
        <strain evidence="2">CCUG 53519</strain>
    </source>
</reference>
<dbReference type="RefSeq" id="WP_091156507.1">
    <property type="nucleotide sequence ID" value="NZ_JBHTKX010000001.1"/>
</dbReference>
<sequence>MSKLLSYRRKHQDIKIQLLRLSKKIDESEDLEDIIFYQELCERYAIFLKSIEKKCNNELGITICTNCLK</sequence>
<evidence type="ECO:0000313" key="2">
    <source>
        <dbReference type="Proteomes" id="UP001597169"/>
    </source>
</evidence>
<comment type="caution">
    <text evidence="1">The sequence shown here is derived from an EMBL/GenBank/DDBJ whole genome shotgun (WGS) entry which is preliminary data.</text>
</comment>
<gene>
    <name evidence="1" type="ORF">ACFQ3J_07010</name>
</gene>
<proteinExistence type="predicted"/>